<dbReference type="SUPFAM" id="SSF47077">
    <property type="entry name" value="T4 endonuclease V"/>
    <property type="match status" value="1"/>
</dbReference>
<dbReference type="Pfam" id="PF03013">
    <property type="entry name" value="Pyr_excise"/>
    <property type="match status" value="1"/>
</dbReference>
<dbReference type="STRING" id="879212.DespoDRAFT_00135"/>
<gene>
    <name evidence="2" type="ORF">DespoDRAFT_00135</name>
</gene>
<reference evidence="2 3" key="2">
    <citation type="submission" date="2012-02" db="EMBL/GenBank/DDBJ databases">
        <title>Improved High-Quality Draft sequence of Desulfobacter postgatei 2ac9.</title>
        <authorList>
            <consortium name="US DOE Joint Genome Institute"/>
            <person name="Lucas S."/>
            <person name="Han J."/>
            <person name="Lapidus A."/>
            <person name="Cheng J.-F."/>
            <person name="Goodwin L."/>
            <person name="Pitluck S."/>
            <person name="Peters L."/>
            <person name="Ovchinnikova G."/>
            <person name="Held B."/>
            <person name="Detter J.C."/>
            <person name="Han C."/>
            <person name="Tapia R."/>
            <person name="Land M."/>
            <person name="Hauser L."/>
            <person name="Kyrpides N."/>
            <person name="Ivanova N."/>
            <person name="Pagani I."/>
            <person name="Orellana R."/>
            <person name="Lovley D."/>
            <person name="Woyke T."/>
        </authorList>
    </citation>
    <scope>NUCLEOTIDE SEQUENCE [LARGE SCALE GENOMIC DNA]</scope>
    <source>
        <strain evidence="2 3">2ac9</strain>
    </source>
</reference>
<dbReference type="RefSeq" id="WP_004070530.1">
    <property type="nucleotide sequence ID" value="NZ_CM001488.1"/>
</dbReference>
<proteinExistence type="predicted"/>
<accession>I5AY68</accession>
<keyword evidence="3" id="KW-1185">Reference proteome</keyword>
<feature type="domain" description="DUF1722" evidence="1">
    <location>
        <begin position="125"/>
        <end position="190"/>
    </location>
</feature>
<dbReference type="AlphaFoldDB" id="I5AY68"/>
<dbReference type="Pfam" id="PF08349">
    <property type="entry name" value="DUF1722"/>
    <property type="match status" value="1"/>
</dbReference>
<reference evidence="2 3" key="1">
    <citation type="submission" date="2011-09" db="EMBL/GenBank/DDBJ databases">
        <authorList>
            <consortium name="US DOE Joint Genome Institute (JGI-PGF)"/>
            <person name="Lucas S."/>
            <person name="Han J."/>
            <person name="Lapidus A."/>
            <person name="Cheng J.-F."/>
            <person name="Goodwin L."/>
            <person name="Pitluck S."/>
            <person name="Peters L."/>
            <person name="Land M.L."/>
            <person name="Hauser L."/>
            <person name="Orellana R."/>
            <person name="Lovley D."/>
            <person name="Woyke T.J."/>
        </authorList>
    </citation>
    <scope>NUCLEOTIDE SEQUENCE [LARGE SCALE GENOMIC DNA]</scope>
    <source>
        <strain evidence="2 3">2ac9</strain>
    </source>
</reference>
<organism evidence="2 3">
    <name type="scientific">Desulfobacter postgatei 2ac9</name>
    <dbReference type="NCBI Taxonomy" id="879212"/>
    <lineage>
        <taxon>Bacteria</taxon>
        <taxon>Pseudomonadati</taxon>
        <taxon>Thermodesulfobacteriota</taxon>
        <taxon>Desulfobacteria</taxon>
        <taxon>Desulfobacterales</taxon>
        <taxon>Desulfobacteraceae</taxon>
        <taxon>Desulfobacter</taxon>
    </lineage>
</organism>
<sequence length="252" mass="29481">MRIWDLHPGYLNRQSLLGEHRELHGMVSIIVNGKKGYSRHPETLRWMDFGWALNKRHQLLSAEMKLRGYNDKSPVQIQDNNGMWPDTFIDEPYVQIRLLREKYRDKEPGRIPLPQNAQQMWRQHKYAVMARDVGLYKKIGADVSRMRPRDDFSGLARLLVETLRTPPSQGGLKNALQHMWGYVSDRYEESREPLHGWALTDLLARIQDLAFKYKEPYLMESVALSEFAVWIHGNRTSRAQIPPTSDSRSGRK</sequence>
<name>I5AY68_9BACT</name>
<dbReference type="EMBL" id="CM001488">
    <property type="protein sequence ID" value="EIM62181.1"/>
    <property type="molecule type" value="Genomic_DNA"/>
</dbReference>
<dbReference type="eggNOG" id="COG3272">
    <property type="taxonomic scope" value="Bacteria"/>
</dbReference>
<dbReference type="InterPro" id="IPR013560">
    <property type="entry name" value="DUF1722"/>
</dbReference>
<evidence type="ECO:0000313" key="3">
    <source>
        <dbReference type="Proteomes" id="UP000005778"/>
    </source>
</evidence>
<evidence type="ECO:0000259" key="1">
    <source>
        <dbReference type="Pfam" id="PF08349"/>
    </source>
</evidence>
<evidence type="ECO:0000313" key="2">
    <source>
        <dbReference type="EMBL" id="EIM62181.1"/>
    </source>
</evidence>
<dbReference type="HOGENOM" id="CLU_088544_0_0_7"/>
<dbReference type="Gene3D" id="1.10.440.10">
    <property type="entry name" value="T4 endonuclease V"/>
    <property type="match status" value="1"/>
</dbReference>
<dbReference type="InterPro" id="IPR024796">
    <property type="entry name" value="T4_endonuc_V"/>
</dbReference>
<dbReference type="InterPro" id="IPR004260">
    <property type="entry name" value="Pyr-dimer_DNA_glycosylase"/>
</dbReference>
<dbReference type="Proteomes" id="UP000005778">
    <property type="component" value="Chromosome"/>
</dbReference>
<dbReference type="OrthoDB" id="3253436at2"/>
<protein>
    <recommendedName>
        <fullName evidence="1">DUF1722 domain-containing protein</fullName>
    </recommendedName>
</protein>